<sequence>MISKRTLEKWRKEALIIRETAHKHPGSVEPREVTMAQRIITMTQILIDQHLLVK</sequence>
<dbReference type="EMBL" id="LAZR01033086">
    <property type="protein sequence ID" value="KKL49095.1"/>
    <property type="molecule type" value="Genomic_DNA"/>
</dbReference>
<protein>
    <submittedName>
        <fullName evidence="1">Uncharacterized protein</fullName>
    </submittedName>
</protein>
<proteinExistence type="predicted"/>
<organism evidence="1">
    <name type="scientific">marine sediment metagenome</name>
    <dbReference type="NCBI Taxonomy" id="412755"/>
    <lineage>
        <taxon>unclassified sequences</taxon>
        <taxon>metagenomes</taxon>
        <taxon>ecological metagenomes</taxon>
    </lineage>
</organism>
<name>A0A0F9EVU6_9ZZZZ</name>
<dbReference type="AlphaFoldDB" id="A0A0F9EVU6"/>
<gene>
    <name evidence="1" type="ORF">LCGC14_2318950</name>
</gene>
<evidence type="ECO:0000313" key="1">
    <source>
        <dbReference type="EMBL" id="KKL49095.1"/>
    </source>
</evidence>
<comment type="caution">
    <text evidence="1">The sequence shown here is derived from an EMBL/GenBank/DDBJ whole genome shotgun (WGS) entry which is preliminary data.</text>
</comment>
<accession>A0A0F9EVU6</accession>
<reference evidence="1" key="1">
    <citation type="journal article" date="2015" name="Nature">
        <title>Complex archaea that bridge the gap between prokaryotes and eukaryotes.</title>
        <authorList>
            <person name="Spang A."/>
            <person name="Saw J.H."/>
            <person name="Jorgensen S.L."/>
            <person name="Zaremba-Niedzwiedzka K."/>
            <person name="Martijn J."/>
            <person name="Lind A.E."/>
            <person name="van Eijk R."/>
            <person name="Schleper C."/>
            <person name="Guy L."/>
            <person name="Ettema T.J."/>
        </authorList>
    </citation>
    <scope>NUCLEOTIDE SEQUENCE</scope>
</reference>